<sequence length="59" mass="7052">MSGRVCYFTHGFYKNSFNHSPYDDTLWYFPTCNALQMVLLCSRTGDVRDRFERSRFPNC</sequence>
<dbReference type="Proteomes" id="UP000053097">
    <property type="component" value="Unassembled WGS sequence"/>
</dbReference>
<keyword evidence="2" id="KW-1185">Reference proteome</keyword>
<name>A0A026WBK1_OOCBI</name>
<gene>
    <name evidence="1" type="ORF">X777_06417</name>
</gene>
<reference evidence="1 2" key="1">
    <citation type="journal article" date="2014" name="Curr. Biol.">
        <title>The genome of the clonal raider ant Cerapachys biroi.</title>
        <authorList>
            <person name="Oxley P.R."/>
            <person name="Ji L."/>
            <person name="Fetter-Pruneda I."/>
            <person name="McKenzie S.K."/>
            <person name="Li C."/>
            <person name="Hu H."/>
            <person name="Zhang G."/>
            <person name="Kronauer D.J."/>
        </authorList>
    </citation>
    <scope>NUCLEOTIDE SEQUENCE [LARGE SCALE GENOMIC DNA]</scope>
</reference>
<organism evidence="1 2">
    <name type="scientific">Ooceraea biroi</name>
    <name type="common">Clonal raider ant</name>
    <name type="synonym">Cerapachys biroi</name>
    <dbReference type="NCBI Taxonomy" id="2015173"/>
    <lineage>
        <taxon>Eukaryota</taxon>
        <taxon>Metazoa</taxon>
        <taxon>Ecdysozoa</taxon>
        <taxon>Arthropoda</taxon>
        <taxon>Hexapoda</taxon>
        <taxon>Insecta</taxon>
        <taxon>Pterygota</taxon>
        <taxon>Neoptera</taxon>
        <taxon>Endopterygota</taxon>
        <taxon>Hymenoptera</taxon>
        <taxon>Apocrita</taxon>
        <taxon>Aculeata</taxon>
        <taxon>Formicoidea</taxon>
        <taxon>Formicidae</taxon>
        <taxon>Dorylinae</taxon>
        <taxon>Ooceraea</taxon>
    </lineage>
</organism>
<evidence type="ECO:0000313" key="1">
    <source>
        <dbReference type="EMBL" id="EZA53338.1"/>
    </source>
</evidence>
<evidence type="ECO:0000313" key="2">
    <source>
        <dbReference type="Proteomes" id="UP000053097"/>
    </source>
</evidence>
<accession>A0A026WBK1</accession>
<dbReference type="EMBL" id="KK107293">
    <property type="protein sequence ID" value="EZA53338.1"/>
    <property type="molecule type" value="Genomic_DNA"/>
</dbReference>
<protein>
    <submittedName>
        <fullName evidence="1">Uncharacterized protein</fullName>
    </submittedName>
</protein>
<proteinExistence type="predicted"/>
<dbReference type="AlphaFoldDB" id="A0A026WBK1"/>